<sequence>MGDAICFHTSSLLFLNLPFSFLAHKAKSAAPFAFIIPLVTFSLPFPSRFSCFLFLLLFPSFVSNPFGLRLTSLHPRSLSSSSLFFRHCSFCHCSRDRFKGE</sequence>
<reference evidence="1" key="1">
    <citation type="submission" date="2023-10" db="EMBL/GenBank/DDBJ databases">
        <title>Chromosome-level genome of the transformable northern wattle, Acacia crassicarpa.</title>
        <authorList>
            <person name="Massaro I."/>
            <person name="Sinha N.R."/>
            <person name="Poethig S."/>
            <person name="Leichty A.R."/>
        </authorList>
    </citation>
    <scope>NUCLEOTIDE SEQUENCE</scope>
    <source>
        <strain evidence="1">Acra3RX</strain>
        <tissue evidence="1">Leaf</tissue>
    </source>
</reference>
<dbReference type="AlphaFoldDB" id="A0AAE1MDW9"/>
<protein>
    <submittedName>
        <fullName evidence="1">Uncharacterized protein</fullName>
    </submittedName>
</protein>
<comment type="caution">
    <text evidence="1">The sequence shown here is derived from an EMBL/GenBank/DDBJ whole genome shotgun (WGS) entry which is preliminary data.</text>
</comment>
<name>A0AAE1MDW9_9FABA</name>
<proteinExistence type="predicted"/>
<organism evidence="1 2">
    <name type="scientific">Acacia crassicarpa</name>
    <name type="common">northern wattle</name>
    <dbReference type="NCBI Taxonomy" id="499986"/>
    <lineage>
        <taxon>Eukaryota</taxon>
        <taxon>Viridiplantae</taxon>
        <taxon>Streptophyta</taxon>
        <taxon>Embryophyta</taxon>
        <taxon>Tracheophyta</taxon>
        <taxon>Spermatophyta</taxon>
        <taxon>Magnoliopsida</taxon>
        <taxon>eudicotyledons</taxon>
        <taxon>Gunneridae</taxon>
        <taxon>Pentapetalae</taxon>
        <taxon>rosids</taxon>
        <taxon>fabids</taxon>
        <taxon>Fabales</taxon>
        <taxon>Fabaceae</taxon>
        <taxon>Caesalpinioideae</taxon>
        <taxon>mimosoid clade</taxon>
        <taxon>Acacieae</taxon>
        <taxon>Acacia</taxon>
    </lineage>
</organism>
<keyword evidence="2" id="KW-1185">Reference proteome</keyword>
<accession>A0AAE1MDW9</accession>
<dbReference type="EMBL" id="JAWXYG010000010">
    <property type="protein sequence ID" value="KAK4261609.1"/>
    <property type="molecule type" value="Genomic_DNA"/>
</dbReference>
<gene>
    <name evidence="1" type="ORF">QN277_004579</name>
</gene>
<dbReference type="Proteomes" id="UP001293593">
    <property type="component" value="Unassembled WGS sequence"/>
</dbReference>
<evidence type="ECO:0000313" key="1">
    <source>
        <dbReference type="EMBL" id="KAK4261609.1"/>
    </source>
</evidence>
<evidence type="ECO:0000313" key="2">
    <source>
        <dbReference type="Proteomes" id="UP001293593"/>
    </source>
</evidence>